<name>A0AA47MGC4_MERPO</name>
<dbReference type="InterPro" id="IPR003599">
    <property type="entry name" value="Ig_sub"/>
</dbReference>
<dbReference type="Gene3D" id="2.60.40.10">
    <property type="entry name" value="Immunoglobulins"/>
    <property type="match status" value="2"/>
</dbReference>
<dbReference type="InterPro" id="IPR008906">
    <property type="entry name" value="HATC_C_dom"/>
</dbReference>
<organism evidence="11 12">
    <name type="scientific">Merluccius polli</name>
    <name type="common">Benguela hake</name>
    <name type="synonym">Merluccius cadenati</name>
    <dbReference type="NCBI Taxonomy" id="89951"/>
    <lineage>
        <taxon>Eukaryota</taxon>
        <taxon>Metazoa</taxon>
        <taxon>Chordata</taxon>
        <taxon>Craniata</taxon>
        <taxon>Vertebrata</taxon>
        <taxon>Euteleostomi</taxon>
        <taxon>Actinopterygii</taxon>
        <taxon>Neopterygii</taxon>
        <taxon>Teleostei</taxon>
        <taxon>Neoteleostei</taxon>
        <taxon>Acanthomorphata</taxon>
        <taxon>Zeiogadaria</taxon>
        <taxon>Gadariae</taxon>
        <taxon>Gadiformes</taxon>
        <taxon>Gadoidei</taxon>
        <taxon>Merlucciidae</taxon>
        <taxon>Merluccius</taxon>
    </lineage>
</organism>
<keyword evidence="3" id="KW-0732">Signal</keyword>
<feature type="domain" description="Ig-like" evidence="10">
    <location>
        <begin position="272"/>
        <end position="380"/>
    </location>
</feature>
<feature type="compositionally biased region" description="Basic residues" evidence="8">
    <location>
        <begin position="603"/>
        <end position="612"/>
    </location>
</feature>
<dbReference type="GO" id="GO:0002376">
    <property type="term" value="P:immune system process"/>
    <property type="evidence" value="ECO:0007669"/>
    <property type="project" value="UniProtKB-KW"/>
</dbReference>
<dbReference type="Pfam" id="PF05699">
    <property type="entry name" value="Dimer_Tnp_hAT"/>
    <property type="match status" value="1"/>
</dbReference>
<dbReference type="GO" id="GO:0005886">
    <property type="term" value="C:plasma membrane"/>
    <property type="evidence" value="ECO:0007669"/>
    <property type="project" value="UniProtKB-SubCell"/>
</dbReference>
<evidence type="ECO:0000256" key="6">
    <source>
        <dbReference type="ARBA" id="ARBA00023157"/>
    </source>
</evidence>
<dbReference type="InterPro" id="IPR013783">
    <property type="entry name" value="Ig-like_fold"/>
</dbReference>
<dbReference type="PANTHER" id="PTHR19433">
    <property type="entry name" value="T-CELL RECEPTOR ALPHA CHAIN V REGION-RELATED"/>
    <property type="match status" value="1"/>
</dbReference>
<evidence type="ECO:0000256" key="2">
    <source>
        <dbReference type="ARBA" id="ARBA00022475"/>
    </source>
</evidence>
<dbReference type="InterPro" id="IPR013106">
    <property type="entry name" value="Ig_V-set"/>
</dbReference>
<dbReference type="Proteomes" id="UP001174136">
    <property type="component" value="Unassembled WGS sequence"/>
</dbReference>
<keyword evidence="2" id="KW-1003">Cell membrane</keyword>
<keyword evidence="9" id="KW-1133">Transmembrane helix</keyword>
<evidence type="ECO:0000256" key="3">
    <source>
        <dbReference type="ARBA" id="ARBA00022729"/>
    </source>
</evidence>
<evidence type="ECO:0000256" key="9">
    <source>
        <dbReference type="SAM" id="Phobius"/>
    </source>
</evidence>
<keyword evidence="9" id="KW-0812">Transmembrane</keyword>
<dbReference type="SMART" id="SM00409">
    <property type="entry name" value="IG"/>
    <property type="match status" value="2"/>
</dbReference>
<keyword evidence="4" id="KW-0391">Immunity</keyword>
<dbReference type="Pfam" id="PF07686">
    <property type="entry name" value="V-set"/>
    <property type="match status" value="2"/>
</dbReference>
<proteinExistence type="predicted"/>
<dbReference type="InterPro" id="IPR007110">
    <property type="entry name" value="Ig-like_dom"/>
</dbReference>
<feature type="transmembrane region" description="Helical" evidence="9">
    <location>
        <begin position="406"/>
        <end position="428"/>
    </location>
</feature>
<evidence type="ECO:0000256" key="7">
    <source>
        <dbReference type="ARBA" id="ARBA00023180"/>
    </source>
</evidence>
<evidence type="ECO:0000313" key="12">
    <source>
        <dbReference type="Proteomes" id="UP001174136"/>
    </source>
</evidence>
<comment type="subcellular location">
    <subcellularLocation>
        <location evidence="1">Cell membrane</location>
    </subcellularLocation>
</comment>
<feature type="domain" description="Ig-like" evidence="10">
    <location>
        <begin position="446"/>
        <end position="547"/>
    </location>
</feature>
<comment type="caution">
    <text evidence="11">The sequence shown here is derived from an EMBL/GenBank/DDBJ whole genome shotgun (WGS) entry which is preliminary data.</text>
</comment>
<dbReference type="InterPro" id="IPR052051">
    <property type="entry name" value="TCR_complex_component"/>
</dbReference>
<keyword evidence="12" id="KW-1185">Reference proteome</keyword>
<evidence type="ECO:0000256" key="1">
    <source>
        <dbReference type="ARBA" id="ARBA00004236"/>
    </source>
</evidence>
<evidence type="ECO:0000259" key="10">
    <source>
        <dbReference type="PROSITE" id="PS50835"/>
    </source>
</evidence>
<evidence type="ECO:0000256" key="4">
    <source>
        <dbReference type="ARBA" id="ARBA00022859"/>
    </source>
</evidence>
<evidence type="ECO:0000256" key="5">
    <source>
        <dbReference type="ARBA" id="ARBA00023136"/>
    </source>
</evidence>
<dbReference type="GO" id="GO:0009617">
    <property type="term" value="P:response to bacterium"/>
    <property type="evidence" value="ECO:0007669"/>
    <property type="project" value="TreeGrafter"/>
</dbReference>
<evidence type="ECO:0000313" key="11">
    <source>
        <dbReference type="EMBL" id="KAK0139562.1"/>
    </source>
</evidence>
<dbReference type="PANTHER" id="PTHR19433:SF111">
    <property type="entry name" value="T CELL RECEPTOR ALPHA VARIABLE 4"/>
    <property type="match status" value="1"/>
</dbReference>
<dbReference type="SUPFAM" id="SSF48726">
    <property type="entry name" value="Immunoglobulin"/>
    <property type="match status" value="2"/>
</dbReference>
<dbReference type="InterPro" id="IPR012337">
    <property type="entry name" value="RNaseH-like_sf"/>
</dbReference>
<keyword evidence="6" id="KW-1015">Disulfide bond</keyword>
<dbReference type="SUPFAM" id="SSF53098">
    <property type="entry name" value="Ribonuclease H-like"/>
    <property type="match status" value="1"/>
</dbReference>
<dbReference type="PROSITE" id="PS50835">
    <property type="entry name" value="IG_LIKE"/>
    <property type="match status" value="2"/>
</dbReference>
<protein>
    <submittedName>
        <fullName evidence="11">Zinc finger MYM-type protein 1</fullName>
    </submittedName>
</protein>
<keyword evidence="7" id="KW-0325">Glycoprotein</keyword>
<keyword evidence="5 9" id="KW-0472">Membrane</keyword>
<dbReference type="AlphaFoldDB" id="A0AA47MGC4"/>
<dbReference type="InterPro" id="IPR036179">
    <property type="entry name" value="Ig-like_dom_sf"/>
</dbReference>
<gene>
    <name evidence="11" type="primary">ZMYM1_89</name>
    <name evidence="11" type="ORF">N1851_023560</name>
</gene>
<reference evidence="11" key="1">
    <citation type="journal article" date="2023" name="Front. Mar. Sci.">
        <title>A new Merluccius polli reference genome to investigate the effects of global change in West African waters.</title>
        <authorList>
            <person name="Mateo J.L."/>
            <person name="Blanco-Fernandez C."/>
            <person name="Garcia-Vazquez E."/>
            <person name="Machado-Schiaffino G."/>
        </authorList>
    </citation>
    <scope>NUCLEOTIDE SEQUENCE</scope>
    <source>
        <strain evidence="11">C29</strain>
        <tissue evidence="11">Fin</tissue>
    </source>
</reference>
<dbReference type="GO" id="GO:0046983">
    <property type="term" value="F:protein dimerization activity"/>
    <property type="evidence" value="ECO:0007669"/>
    <property type="project" value="InterPro"/>
</dbReference>
<dbReference type="EMBL" id="JAOPHQ010004338">
    <property type="protein sequence ID" value="KAK0139562.1"/>
    <property type="molecule type" value="Genomic_DNA"/>
</dbReference>
<sequence length="626" mass="71030">MYQSDLLAVFRIMSENPDGWDSDTVIMASGYERVLQNKAMDIGFCCARIRDTIGVVEGQRQEFDSFYERFEQKCSSLCLTDSVRSQTPVRDERKRLFCNILDNITAQLKARFDHFGDLAFLGLVDCSKFNEMSQHFDDTKLQSLSKYVKFFDFVRLKADLIGLYSSETVRNECKSAAQLLNFLAQKKLMQTVPEVTKLLQLALTIPATTVSVERSFSALKRLKTYSRNRTGQGRLSSLAIIAIETERLLKLKEDTDNFYAKVTEIFVQKERPWLIVSLPDSQTLEVELMGDVTLSCTNVSRSPTVALWMRGDNTSKPIMISSVFGSDSSSVRYMDGFQHGRHVLDSNLIFINLTILQVEVSDSGWYFCLFYHETKMVMVNSAFLKINGDDTSHKEDDTNSESAGNWIMVWGMGAVNVFLILVILGLILKITHKSQLQRAWLVVSLPDSKTVEVELRDNVTLSCTNVSTSPTAAFWMRGDNTSKPIMISSVYGTDSRYVEYMDGFQQGRHVLEYNLFFINLTILQVEVSDSGWYFCLFYHETKLVMVNSTFLKINGDESSHKEDDTNSKSAGNWIMVWGMGAVNVFLVLDPDGITYSALSFPQKKNRRGRPKSKNNPEANVVYAATR</sequence>
<feature type="region of interest" description="Disordered" evidence="8">
    <location>
        <begin position="603"/>
        <end position="626"/>
    </location>
</feature>
<evidence type="ECO:0000256" key="8">
    <source>
        <dbReference type="SAM" id="MobiDB-lite"/>
    </source>
</evidence>
<accession>A0AA47MGC4</accession>